<evidence type="ECO:0000313" key="12">
    <source>
        <dbReference type="Proteomes" id="UP000807716"/>
    </source>
</evidence>
<dbReference type="GO" id="GO:0016887">
    <property type="term" value="F:ATP hydrolysis activity"/>
    <property type="evidence" value="ECO:0007669"/>
    <property type="project" value="InterPro"/>
</dbReference>
<feature type="transmembrane region" description="Helical" evidence="9">
    <location>
        <begin position="346"/>
        <end position="374"/>
    </location>
</feature>
<evidence type="ECO:0000256" key="2">
    <source>
        <dbReference type="ARBA" id="ARBA00022448"/>
    </source>
</evidence>
<feature type="transmembrane region" description="Helical" evidence="9">
    <location>
        <begin position="413"/>
        <end position="437"/>
    </location>
</feature>
<dbReference type="SMART" id="SM00382">
    <property type="entry name" value="AAA"/>
    <property type="match status" value="1"/>
</dbReference>
<feature type="compositionally biased region" description="Basic residues" evidence="8">
    <location>
        <begin position="936"/>
        <end position="953"/>
    </location>
</feature>
<dbReference type="OrthoDB" id="245989at2759"/>
<reference evidence="11" key="1">
    <citation type="journal article" date="2020" name="Fungal Divers.">
        <title>Resolving the Mortierellaceae phylogeny through synthesis of multi-gene phylogenetics and phylogenomics.</title>
        <authorList>
            <person name="Vandepol N."/>
            <person name="Liber J."/>
            <person name="Desiro A."/>
            <person name="Na H."/>
            <person name="Kennedy M."/>
            <person name="Barry K."/>
            <person name="Grigoriev I.V."/>
            <person name="Miller A.N."/>
            <person name="O'Donnell K."/>
            <person name="Stajich J.E."/>
            <person name="Bonito G."/>
        </authorList>
    </citation>
    <scope>NUCLEOTIDE SEQUENCE</scope>
    <source>
        <strain evidence="11">BC1065</strain>
    </source>
</reference>
<feature type="transmembrane region" description="Helical" evidence="9">
    <location>
        <begin position="1381"/>
        <end position="1402"/>
    </location>
</feature>
<keyword evidence="5 11" id="KW-0067">ATP-binding</keyword>
<dbReference type="GO" id="GO:0016020">
    <property type="term" value="C:membrane"/>
    <property type="evidence" value="ECO:0007669"/>
    <property type="project" value="UniProtKB-SubCell"/>
</dbReference>
<dbReference type="InterPro" id="IPR003593">
    <property type="entry name" value="AAA+_ATPase"/>
</dbReference>
<evidence type="ECO:0000256" key="8">
    <source>
        <dbReference type="SAM" id="MobiDB-lite"/>
    </source>
</evidence>
<evidence type="ECO:0000256" key="5">
    <source>
        <dbReference type="ARBA" id="ARBA00022840"/>
    </source>
</evidence>
<dbReference type="EMBL" id="JAAAJB010000043">
    <property type="protein sequence ID" value="KAG0268698.1"/>
    <property type="molecule type" value="Genomic_DNA"/>
</dbReference>
<proteinExistence type="predicted"/>
<feature type="compositionally biased region" description="Polar residues" evidence="8">
    <location>
        <begin position="955"/>
        <end position="976"/>
    </location>
</feature>
<dbReference type="Gene3D" id="3.40.50.300">
    <property type="entry name" value="P-loop containing nucleotide triphosphate hydrolases"/>
    <property type="match status" value="2"/>
</dbReference>
<keyword evidence="12" id="KW-1185">Reference proteome</keyword>
<dbReference type="SUPFAM" id="SSF52540">
    <property type="entry name" value="P-loop containing nucleoside triphosphate hydrolases"/>
    <property type="match status" value="2"/>
</dbReference>
<feature type="compositionally biased region" description="Low complexity" evidence="8">
    <location>
        <begin position="640"/>
        <end position="653"/>
    </location>
</feature>
<evidence type="ECO:0000256" key="4">
    <source>
        <dbReference type="ARBA" id="ARBA00022741"/>
    </source>
</evidence>
<feature type="transmembrane region" description="Helical" evidence="9">
    <location>
        <begin position="511"/>
        <end position="531"/>
    </location>
</feature>
<feature type="transmembrane region" description="Helical" evidence="9">
    <location>
        <begin position="307"/>
        <end position="326"/>
    </location>
</feature>
<dbReference type="GO" id="GO:0005524">
    <property type="term" value="F:ATP binding"/>
    <property type="evidence" value="ECO:0007669"/>
    <property type="project" value="UniProtKB-KW"/>
</dbReference>
<feature type="transmembrane region" description="Helical" evidence="9">
    <location>
        <begin position="274"/>
        <end position="295"/>
    </location>
</feature>
<keyword evidence="3 9" id="KW-0812">Transmembrane</keyword>
<dbReference type="GO" id="GO:0140359">
    <property type="term" value="F:ABC-type transporter activity"/>
    <property type="evidence" value="ECO:0007669"/>
    <property type="project" value="InterPro"/>
</dbReference>
<feature type="region of interest" description="Disordered" evidence="8">
    <location>
        <begin position="211"/>
        <end position="231"/>
    </location>
</feature>
<evidence type="ECO:0000256" key="9">
    <source>
        <dbReference type="SAM" id="Phobius"/>
    </source>
</evidence>
<dbReference type="PANTHER" id="PTHR48041:SF119">
    <property type="entry name" value="ROA1P"/>
    <property type="match status" value="1"/>
</dbReference>
<keyword evidence="6 9" id="KW-1133">Transmembrane helix</keyword>
<sequence>MKWRIEQGLSDLDLQGCADRRIGKPGVVASLRPCERRRVSLATQLLTNPSVLFCHEPTSGLDAHSSYQLIEMLRDIARTRQMAVIATLQQPQSDIFRLLVESQGQVVVLSAGEVIFSGPATRVLPWFESLDRIDACPGGMNPFDYLVDLSTIDYTSNDKEVFSRRRRQRLVHEWMTRSDEWTQEKMPERQHQQEEDQYEGDALANISISTTSSPASMEHPKDRSSSASSTSEKLMTSPSAFIASVLKAAIKTTCQIIVLTKRGLVSQCRNPWRIFWFVFVDAVLGACVGYVFSSLSGRAIDINSRLALMFILATFQPFVFLLFAIHRGSKEVRVFDRERASRYYGPWSFLMSSLLQSLPVALLSVVCYASIVYFVAHLRSDPAIYYLYYILTLCGLQVFVCIVALFFCSFFRGFLPTALICLTFYSDYFISAGYFIAADRIPRYYEQMPKVSPMALVFRILSSLEFSDRTFDCPFEVHGSPSDPFRCHQYQGNNILEHNGLIPPGYFPGPIAYLLIHWVIFLALTWIMLTWNVVAPSSPQNPGNIIDLIIGLTRGLFVGYDPHVQRPQSLQQISQVRSSVTVDQLRHIIVSAANKVTPPGQLVLLEEEDRVRDFSSSSAGIRATAASLATIQTTVAKRSTMATETTNTTSTTTMCDPSPFPTTPKSEQFNFERASSPLSLPSAAATAAAPGRADVAETLNDLCDDNGEGVGAYRLDMWEHRRDDDRDHNRNRNGDNDDKDHHHEHHDVTEDEEDDEDEAGERGAAGWAPLPMPRDLIEIRIDRLGLYATAPLWLANTDGSRWKPWVRRKERQRILHDLSVTFPPGQVTGIVGGRGTGKTALLEVILNRLSPSSSSSSSSSAASSSSLASAFCISLPTMSATTLTIHGDVYFNGSRNPCLAKLDAVCGYVGKDTSFLLTHLTVRETLRYAVELHLSSRRNRHRHRSSRHRHHYRSTMSQVGQPPQSSRPTQSFKTDQQNDCEDRVDALLDLVALQDCADMPVGSGRCDPHGPSPGCSESQRRRLTIALQLINEPTCLVLDEPTTGLEAVEALEVMSILKTLARMGGRTVIVALHKPWAAVWNELDNVVLLMHGGRLGYTGKISGILHFFAAAHLVLPAHTNPADFVVEKTLINYKTPQDEVETRQRIEQLAQFFAEYRLHMPSPYYREDDDISSSNGITSNRDRPSNDNDGIFPQPTNGRSFPRARTARKLRRRTPRYSSFLRATPILTRRSFVNAWRQKGLFLNRILAPCMACLMIDLYFTHIDRSPAGMLERFSFIQIQVLMSWYGAFVAENRFSVEKGIAYHEISNGVYGPSSFLLAYTINELPVTIIASALSLLFTYVAVPFNWTWVGASLLFGTTAILIMTGESLRMLFSTWIHHSVGVSLSVTVIVITMLNQMAGFLKHRLPRWLVKANYLNLWRYTTEALARGIFPGVEVECTGQQELELRCLIRDGESWMAFLRLNRFSAAECMVGMLTLSVFYRILVWVSLLIKTSRQRG</sequence>
<keyword evidence="4" id="KW-0547">Nucleotide-binding</keyword>
<dbReference type="InterPro" id="IPR013525">
    <property type="entry name" value="ABC2_TM"/>
</dbReference>
<gene>
    <name evidence="11" type="primary">ABCG5</name>
    <name evidence="11" type="ORF">DFQ27_005938</name>
</gene>
<evidence type="ECO:0000313" key="11">
    <source>
        <dbReference type="EMBL" id="KAG0268698.1"/>
    </source>
</evidence>
<feature type="compositionally biased region" description="Acidic residues" evidence="8">
    <location>
        <begin position="749"/>
        <end position="759"/>
    </location>
</feature>
<dbReference type="Pfam" id="PF00005">
    <property type="entry name" value="ABC_tran"/>
    <property type="match status" value="1"/>
</dbReference>
<dbReference type="InterPro" id="IPR003439">
    <property type="entry name" value="ABC_transporter-like_ATP-bd"/>
</dbReference>
<dbReference type="Proteomes" id="UP000807716">
    <property type="component" value="Unassembled WGS sequence"/>
</dbReference>
<dbReference type="Pfam" id="PF01061">
    <property type="entry name" value="ABC2_membrane"/>
    <property type="match status" value="2"/>
</dbReference>
<evidence type="ECO:0000256" key="7">
    <source>
        <dbReference type="ARBA" id="ARBA00023136"/>
    </source>
</evidence>
<comment type="caution">
    <text evidence="11">The sequence shown here is derived from an EMBL/GenBank/DDBJ whole genome shotgun (WGS) entry which is preliminary data.</text>
</comment>
<accession>A0A9P6UB34</accession>
<feature type="region of interest" description="Disordered" evidence="8">
    <location>
        <begin position="638"/>
        <end position="677"/>
    </location>
</feature>
<feature type="transmembrane region" description="Helical" evidence="9">
    <location>
        <begin position="1349"/>
        <end position="1369"/>
    </location>
</feature>
<evidence type="ECO:0000259" key="10">
    <source>
        <dbReference type="PROSITE" id="PS50893"/>
    </source>
</evidence>
<organism evidence="11 12">
    <name type="scientific">Actinomortierella ambigua</name>
    <dbReference type="NCBI Taxonomy" id="1343610"/>
    <lineage>
        <taxon>Eukaryota</taxon>
        <taxon>Fungi</taxon>
        <taxon>Fungi incertae sedis</taxon>
        <taxon>Mucoromycota</taxon>
        <taxon>Mortierellomycotina</taxon>
        <taxon>Mortierellomycetes</taxon>
        <taxon>Mortierellales</taxon>
        <taxon>Mortierellaceae</taxon>
        <taxon>Actinomortierella</taxon>
    </lineage>
</organism>
<keyword evidence="2" id="KW-0813">Transport</keyword>
<evidence type="ECO:0000256" key="3">
    <source>
        <dbReference type="ARBA" id="ARBA00022692"/>
    </source>
</evidence>
<feature type="compositionally biased region" description="Basic and acidic residues" evidence="8">
    <location>
        <begin position="723"/>
        <end position="748"/>
    </location>
</feature>
<dbReference type="InterPro" id="IPR050352">
    <property type="entry name" value="ABCG_transporters"/>
</dbReference>
<dbReference type="InterPro" id="IPR027417">
    <property type="entry name" value="P-loop_NTPase"/>
</dbReference>
<evidence type="ECO:0000256" key="1">
    <source>
        <dbReference type="ARBA" id="ARBA00004141"/>
    </source>
</evidence>
<protein>
    <submittedName>
        <fullName evidence="11">ATP-binding cassette sub- G member 5</fullName>
    </submittedName>
</protein>
<keyword evidence="7 9" id="KW-0472">Membrane</keyword>
<feature type="transmembrane region" description="Helical" evidence="9">
    <location>
        <begin position="386"/>
        <end position="407"/>
    </location>
</feature>
<feature type="region of interest" description="Disordered" evidence="8">
    <location>
        <begin position="1169"/>
        <end position="1212"/>
    </location>
</feature>
<feature type="region of interest" description="Disordered" evidence="8">
    <location>
        <begin position="936"/>
        <end position="976"/>
    </location>
</feature>
<feature type="domain" description="ABC transporter" evidence="10">
    <location>
        <begin position="800"/>
        <end position="1117"/>
    </location>
</feature>
<comment type="subcellular location">
    <subcellularLocation>
        <location evidence="1">Membrane</location>
        <topology evidence="1">Multi-pass membrane protein</topology>
    </subcellularLocation>
</comment>
<dbReference type="PANTHER" id="PTHR48041">
    <property type="entry name" value="ABC TRANSPORTER G FAMILY MEMBER 28"/>
    <property type="match status" value="1"/>
</dbReference>
<feature type="region of interest" description="Disordered" evidence="8">
    <location>
        <begin position="723"/>
        <end position="769"/>
    </location>
</feature>
<feature type="transmembrane region" description="Helical" evidence="9">
    <location>
        <begin position="1325"/>
        <end position="1343"/>
    </location>
</feature>
<evidence type="ECO:0000256" key="6">
    <source>
        <dbReference type="ARBA" id="ARBA00022989"/>
    </source>
</evidence>
<dbReference type="PROSITE" id="PS50893">
    <property type="entry name" value="ABC_TRANSPORTER_2"/>
    <property type="match status" value="1"/>
</dbReference>
<feature type="transmembrane region" description="Helical" evidence="9">
    <location>
        <begin position="1465"/>
        <end position="1491"/>
    </location>
</feature>
<name>A0A9P6UB34_9FUNG</name>